<dbReference type="GO" id="GO:0051301">
    <property type="term" value="P:cell division"/>
    <property type="evidence" value="ECO:0007669"/>
    <property type="project" value="UniProtKB-KW"/>
</dbReference>
<accession>A0AAF1BK04</accession>
<evidence type="ECO:0000313" key="3">
    <source>
        <dbReference type="EMBL" id="WOO83367.1"/>
    </source>
</evidence>
<proteinExistence type="inferred from homology"/>
<dbReference type="RefSeq" id="XP_062629393.1">
    <property type="nucleotide sequence ID" value="XM_062773409.1"/>
</dbReference>
<sequence length="373" mass="41493">MPVPVRTPSPAPLFPPLTVSEVDAARTSAWYDTFEDITFAASIVDIDALGEREAFLEWLHSDSIFMPEDDEAGPSRQSSPDPEAPVYRLPKTSAAIRAALRKYGGAVFPKLNWTSPRDAAFLLPQTEFGPLHCISPDDVYLLLKSSDFIQHDLDPERAYEGCVGADAGAESPPEPRIELVLKKFVELNPACEVRCFVRDNILLAVSHRDTNYYDHLQDPEVQQKLVDNVRAFWEDEVRGDYAGGDDYIFDLYIDERNTSATIMDFQPYRPATDSYLFSYPELQQIFVRAQAPIPDGGDDRPRLPLLRVIDSAAHPEANRNAPTFSANMMPLEMLEMSQGRSLAELQEAWEAAVAAGMAGGGDDDDESDDDSVE</sequence>
<dbReference type="PANTHER" id="PTHR15323:SF6">
    <property type="entry name" value="CELL DIVISION CYCLE PROTEIN 123 HOMOLOG"/>
    <property type="match status" value="1"/>
</dbReference>
<feature type="region of interest" description="Disordered" evidence="2">
    <location>
        <begin position="67"/>
        <end position="86"/>
    </location>
</feature>
<evidence type="ECO:0000313" key="4">
    <source>
        <dbReference type="Proteomes" id="UP000827549"/>
    </source>
</evidence>
<evidence type="ECO:0000256" key="1">
    <source>
        <dbReference type="ARBA" id="ARBA00011047"/>
    </source>
</evidence>
<dbReference type="PANTHER" id="PTHR15323">
    <property type="entry name" value="D123 PROTEIN"/>
    <property type="match status" value="1"/>
</dbReference>
<keyword evidence="3" id="KW-0131">Cell cycle</keyword>
<keyword evidence="3" id="KW-0132">Cell division</keyword>
<gene>
    <name evidence="3" type="primary">cdc123</name>
    <name evidence="3" type="ORF">LOC62_05G006891</name>
</gene>
<evidence type="ECO:0000256" key="2">
    <source>
        <dbReference type="SAM" id="MobiDB-lite"/>
    </source>
</evidence>
<protein>
    <submittedName>
        <fullName evidence="3">Cell division cycle protein</fullName>
    </submittedName>
</protein>
<dbReference type="EMBL" id="CP086718">
    <property type="protein sequence ID" value="WOO83367.1"/>
    <property type="molecule type" value="Genomic_DNA"/>
</dbReference>
<dbReference type="Proteomes" id="UP000827549">
    <property type="component" value="Chromosome 5"/>
</dbReference>
<dbReference type="GO" id="GO:0005737">
    <property type="term" value="C:cytoplasm"/>
    <property type="evidence" value="ECO:0007669"/>
    <property type="project" value="TreeGrafter"/>
</dbReference>
<dbReference type="AlphaFoldDB" id="A0AAF1BK04"/>
<comment type="similarity">
    <text evidence="1">Belongs to the CDC123 family.</text>
</comment>
<keyword evidence="4" id="KW-1185">Reference proteome</keyword>
<dbReference type="InterPro" id="IPR009772">
    <property type="entry name" value="CDC123"/>
</dbReference>
<organism evidence="3 4">
    <name type="scientific">Vanrija pseudolonga</name>
    <dbReference type="NCBI Taxonomy" id="143232"/>
    <lineage>
        <taxon>Eukaryota</taxon>
        <taxon>Fungi</taxon>
        <taxon>Dikarya</taxon>
        <taxon>Basidiomycota</taxon>
        <taxon>Agaricomycotina</taxon>
        <taxon>Tremellomycetes</taxon>
        <taxon>Trichosporonales</taxon>
        <taxon>Trichosporonaceae</taxon>
        <taxon>Vanrija</taxon>
    </lineage>
</organism>
<dbReference type="GeneID" id="87810066"/>
<reference evidence="3" key="1">
    <citation type="submission" date="2023-10" db="EMBL/GenBank/DDBJ databases">
        <authorList>
            <person name="Noh H."/>
        </authorList>
    </citation>
    <scope>NUCLEOTIDE SEQUENCE</scope>
    <source>
        <strain evidence="3">DUCC4014</strain>
    </source>
</reference>
<name>A0AAF1BK04_9TREE</name>
<dbReference type="Pfam" id="PF07065">
    <property type="entry name" value="D123"/>
    <property type="match status" value="1"/>
</dbReference>